<dbReference type="EMBL" id="KN837806">
    <property type="protein sequence ID" value="KIJ23095.1"/>
    <property type="molecule type" value="Genomic_DNA"/>
</dbReference>
<name>A0A0C9UDA4_SPHS4</name>
<evidence type="ECO:0000256" key="1">
    <source>
        <dbReference type="ARBA" id="ARBA00038215"/>
    </source>
</evidence>
<dbReference type="InterPro" id="IPR001466">
    <property type="entry name" value="Beta-lactam-related"/>
</dbReference>
<proteinExistence type="inferred from homology"/>
<dbReference type="PANTHER" id="PTHR46825">
    <property type="entry name" value="D-ALANYL-D-ALANINE-CARBOXYPEPTIDASE/ENDOPEPTIDASE AMPH"/>
    <property type="match status" value="1"/>
</dbReference>
<dbReference type="OrthoDB" id="5946976at2759"/>
<reference evidence="3 4" key="1">
    <citation type="submission" date="2014-06" db="EMBL/GenBank/DDBJ databases">
        <title>Evolutionary Origins and Diversification of the Mycorrhizal Mutualists.</title>
        <authorList>
            <consortium name="DOE Joint Genome Institute"/>
            <consortium name="Mycorrhizal Genomics Consortium"/>
            <person name="Kohler A."/>
            <person name="Kuo A."/>
            <person name="Nagy L.G."/>
            <person name="Floudas D."/>
            <person name="Copeland A."/>
            <person name="Barry K.W."/>
            <person name="Cichocki N."/>
            <person name="Veneault-Fourrey C."/>
            <person name="LaButti K."/>
            <person name="Lindquist E.A."/>
            <person name="Lipzen A."/>
            <person name="Lundell T."/>
            <person name="Morin E."/>
            <person name="Murat C."/>
            <person name="Riley R."/>
            <person name="Ohm R."/>
            <person name="Sun H."/>
            <person name="Tunlid A."/>
            <person name="Henrissat B."/>
            <person name="Grigoriev I.V."/>
            <person name="Hibbett D.S."/>
            <person name="Martin F."/>
        </authorList>
    </citation>
    <scope>NUCLEOTIDE SEQUENCE [LARGE SCALE GENOMIC DNA]</scope>
    <source>
        <strain evidence="3 4">SS14</strain>
    </source>
</reference>
<dbReference type="HOGENOM" id="CLU_1185686_0_0_1"/>
<dbReference type="InterPro" id="IPR050491">
    <property type="entry name" value="AmpC-like"/>
</dbReference>
<feature type="domain" description="Beta-lactamase-related" evidence="2">
    <location>
        <begin position="64"/>
        <end position="137"/>
    </location>
</feature>
<gene>
    <name evidence="3" type="ORF">M422DRAFT_276396</name>
</gene>
<dbReference type="AlphaFoldDB" id="A0A0C9UDA4"/>
<dbReference type="PANTHER" id="PTHR46825:SF9">
    <property type="entry name" value="BETA-LACTAMASE-RELATED DOMAIN-CONTAINING PROTEIN"/>
    <property type="match status" value="1"/>
</dbReference>
<protein>
    <recommendedName>
        <fullName evidence="2">Beta-lactamase-related domain-containing protein</fullName>
    </recommendedName>
</protein>
<dbReference type="Gene3D" id="3.40.710.10">
    <property type="entry name" value="DD-peptidase/beta-lactamase superfamily"/>
    <property type="match status" value="1"/>
</dbReference>
<evidence type="ECO:0000313" key="4">
    <source>
        <dbReference type="Proteomes" id="UP000054279"/>
    </source>
</evidence>
<dbReference type="SUPFAM" id="SSF56601">
    <property type="entry name" value="beta-lactamase/transpeptidase-like"/>
    <property type="match status" value="1"/>
</dbReference>
<keyword evidence="4" id="KW-1185">Reference proteome</keyword>
<evidence type="ECO:0000313" key="3">
    <source>
        <dbReference type="EMBL" id="KIJ23095.1"/>
    </source>
</evidence>
<comment type="similarity">
    <text evidence="1">Belongs to the peptidase S12 family.</text>
</comment>
<organism evidence="3 4">
    <name type="scientific">Sphaerobolus stellatus (strain SS14)</name>
    <dbReference type="NCBI Taxonomy" id="990650"/>
    <lineage>
        <taxon>Eukaryota</taxon>
        <taxon>Fungi</taxon>
        <taxon>Dikarya</taxon>
        <taxon>Basidiomycota</taxon>
        <taxon>Agaricomycotina</taxon>
        <taxon>Agaricomycetes</taxon>
        <taxon>Phallomycetidae</taxon>
        <taxon>Geastrales</taxon>
        <taxon>Sphaerobolaceae</taxon>
        <taxon>Sphaerobolus</taxon>
    </lineage>
</organism>
<dbReference type="InterPro" id="IPR012338">
    <property type="entry name" value="Beta-lactam/transpept-like"/>
</dbReference>
<accession>A0A0C9UDA4</accession>
<dbReference type="Proteomes" id="UP000054279">
    <property type="component" value="Unassembled WGS sequence"/>
</dbReference>
<dbReference type="Pfam" id="PF00144">
    <property type="entry name" value="Beta-lactamase"/>
    <property type="match status" value="1"/>
</dbReference>
<sequence>MPWLQKADFVTCTCISTSQPVAAVLDATINTLGVPFQLHGSDRDQRRLKPVLDEEFEGWLNEKGAKWGMQGDGWETELKGYGIADRWGNPVDEETLFSIASNSKLFTALAIGLLVEDEKYPVNWNMKIKDLLPRLNGSCMTAFRGMTLGTVGQIRCEAQVLSFSTLNPQQNSEKYGNIIIIQMYAMANYIVELLTNQTFTEFVTEKTIKNYQTSWDEFFNISIRRSNPVAYLGR</sequence>
<evidence type="ECO:0000259" key="2">
    <source>
        <dbReference type="Pfam" id="PF00144"/>
    </source>
</evidence>